<dbReference type="Gene3D" id="3.90.190.10">
    <property type="entry name" value="Protein tyrosine phosphatase superfamily"/>
    <property type="match status" value="1"/>
</dbReference>
<name>A0A2K9MD01_9RHOB</name>
<dbReference type="InterPro" id="IPR005939">
    <property type="entry name" value="BLH_phosphatase-like"/>
</dbReference>
<evidence type="ECO:0000259" key="1">
    <source>
        <dbReference type="Pfam" id="PF04273"/>
    </source>
</evidence>
<dbReference type="SUPFAM" id="SSF52799">
    <property type="entry name" value="(Phosphotyrosine protein) phosphatases II"/>
    <property type="match status" value="1"/>
</dbReference>
<dbReference type="Pfam" id="PF04273">
    <property type="entry name" value="BLH_phosphatase"/>
    <property type="match status" value="1"/>
</dbReference>
<dbReference type="EMBL" id="CP025583">
    <property type="protein sequence ID" value="AUM73473.1"/>
    <property type="molecule type" value="Genomic_DNA"/>
</dbReference>
<dbReference type="RefSeq" id="WP_101498857.1">
    <property type="nucleotide sequence ID" value="NZ_CP025583.1"/>
</dbReference>
<dbReference type="KEGG" id="paru:CYR75_03460"/>
<organism evidence="2 3">
    <name type="scientific">Paracoccus jeotgali</name>
    <dbReference type="NCBI Taxonomy" id="2065379"/>
    <lineage>
        <taxon>Bacteria</taxon>
        <taxon>Pseudomonadati</taxon>
        <taxon>Pseudomonadota</taxon>
        <taxon>Alphaproteobacteria</taxon>
        <taxon>Rhodobacterales</taxon>
        <taxon>Paracoccaceae</taxon>
        <taxon>Paracoccus</taxon>
    </lineage>
</organism>
<dbReference type="AlphaFoldDB" id="A0A2K9MD01"/>
<dbReference type="CDD" id="cd14503">
    <property type="entry name" value="PTP-bact"/>
    <property type="match status" value="1"/>
</dbReference>
<dbReference type="Proteomes" id="UP000234882">
    <property type="component" value="Chromosome"/>
</dbReference>
<proteinExistence type="predicted"/>
<dbReference type="GO" id="GO:0016787">
    <property type="term" value="F:hydrolase activity"/>
    <property type="evidence" value="ECO:0007669"/>
    <property type="project" value="InterPro"/>
</dbReference>
<feature type="domain" description="Beta-lactamase hydrolase-like protein phosphatase-like" evidence="1">
    <location>
        <begin position="3"/>
        <end position="110"/>
    </location>
</feature>
<protein>
    <submittedName>
        <fullName evidence="2">TIGR01244 family phosphatase</fullName>
    </submittedName>
</protein>
<dbReference type="OrthoDB" id="9805710at2"/>
<sequence length="140" mass="14806">MEIRKINDSISVAPQIHPGDLPELAAMGFRAVICNRPDGEEASQPDQDSIAAAARQAGLDWRSVTLAPGGPVMERAQEFGQALDELPGPVLAYCRSGTRSATLWGLSQAGRLPRDEILRAGAEAGYDLQGIAGALPERAD</sequence>
<gene>
    <name evidence="2" type="ORF">CYR75_03460</name>
</gene>
<keyword evidence="3" id="KW-1185">Reference proteome</keyword>
<reference evidence="3" key="1">
    <citation type="submission" date="2017-12" db="EMBL/GenBank/DDBJ databases">
        <title>Genomic analysis of Paracoccus sp. CBA4604.</title>
        <authorList>
            <person name="Roh S.W."/>
            <person name="Kim J.Y."/>
            <person name="Kim J.S."/>
        </authorList>
    </citation>
    <scope>NUCLEOTIDE SEQUENCE [LARGE SCALE GENOMIC DNA]</scope>
    <source>
        <strain evidence="3">CBA4604</strain>
    </source>
</reference>
<dbReference type="InterPro" id="IPR029021">
    <property type="entry name" value="Prot-tyrosine_phosphatase-like"/>
</dbReference>
<dbReference type="NCBIfam" id="TIGR01244">
    <property type="entry name" value="TIGR01244 family sulfur transferase"/>
    <property type="match status" value="1"/>
</dbReference>
<evidence type="ECO:0000313" key="3">
    <source>
        <dbReference type="Proteomes" id="UP000234882"/>
    </source>
</evidence>
<evidence type="ECO:0000313" key="2">
    <source>
        <dbReference type="EMBL" id="AUM73473.1"/>
    </source>
</evidence>
<accession>A0A2K9MD01</accession>